<proteinExistence type="inferred from homology"/>
<dbReference type="EMBL" id="NDIQ01000022">
    <property type="protein sequence ID" value="PRT56199.1"/>
    <property type="molecule type" value="Genomic_DNA"/>
</dbReference>
<protein>
    <recommendedName>
        <fullName evidence="4">Small ribosomal subunit protein mS38</fullName>
    </recommendedName>
</protein>
<dbReference type="GO" id="GO:0005739">
    <property type="term" value="C:mitochondrion"/>
    <property type="evidence" value="ECO:0007669"/>
    <property type="project" value="UniProtKB-SubCell"/>
</dbReference>
<keyword evidence="2" id="KW-0496">Mitochondrion</keyword>
<comment type="subcellular location">
    <subcellularLocation>
        <location evidence="1">Mitochondrion</location>
    </subcellularLocation>
</comment>
<dbReference type="AlphaFoldDB" id="A0A2T0FMK2"/>
<dbReference type="OrthoDB" id="5540090at2759"/>
<feature type="domain" description="Ribosomal protein mS38 C-terminal" evidence="5">
    <location>
        <begin position="202"/>
        <end position="235"/>
    </location>
</feature>
<organism evidence="6 7">
    <name type="scientific">Wickerhamiella sorbophila</name>
    <dbReference type="NCBI Taxonomy" id="45607"/>
    <lineage>
        <taxon>Eukaryota</taxon>
        <taxon>Fungi</taxon>
        <taxon>Dikarya</taxon>
        <taxon>Ascomycota</taxon>
        <taxon>Saccharomycotina</taxon>
        <taxon>Dipodascomycetes</taxon>
        <taxon>Dipodascales</taxon>
        <taxon>Trichomonascaceae</taxon>
        <taxon>Wickerhamiella</taxon>
    </lineage>
</organism>
<dbReference type="InterPro" id="IPR013177">
    <property type="entry name" value="Ribosomal_mS38_C"/>
</dbReference>
<evidence type="ECO:0000313" key="6">
    <source>
        <dbReference type="EMBL" id="PRT56199.1"/>
    </source>
</evidence>
<dbReference type="SMART" id="SM01155">
    <property type="entry name" value="DUF1713"/>
    <property type="match status" value="1"/>
</dbReference>
<dbReference type="PANTHER" id="PTHR32035">
    <property type="entry name" value="AURORA KINASE A-INTERACTING PROTEIN"/>
    <property type="match status" value="1"/>
</dbReference>
<dbReference type="RefSeq" id="XP_024666144.1">
    <property type="nucleotide sequence ID" value="XM_024810376.1"/>
</dbReference>
<comment type="similarity">
    <text evidence="3">Belongs to the mitochondrion-specific ribosomal protein mS38 family.</text>
</comment>
<reference evidence="6 7" key="1">
    <citation type="submission" date="2017-04" db="EMBL/GenBank/DDBJ databases">
        <title>Genome sequencing of [Candida] sorbophila.</title>
        <authorList>
            <person name="Ahn J.O."/>
        </authorList>
    </citation>
    <scope>NUCLEOTIDE SEQUENCE [LARGE SCALE GENOMIC DNA]</scope>
    <source>
        <strain evidence="6 7">DS02</strain>
    </source>
</reference>
<dbReference type="PANTHER" id="PTHR32035:SF3">
    <property type="entry name" value="SMALL RIBOSOMAL SUBUNIT PROTEIN MS38"/>
    <property type="match status" value="1"/>
</dbReference>
<dbReference type="GeneID" id="36517567"/>
<keyword evidence="7" id="KW-1185">Reference proteome</keyword>
<evidence type="ECO:0000259" key="5">
    <source>
        <dbReference type="SMART" id="SM01155"/>
    </source>
</evidence>
<evidence type="ECO:0000256" key="1">
    <source>
        <dbReference type="ARBA" id="ARBA00004173"/>
    </source>
</evidence>
<sequence>MIKGFCRVSRPSWQPTVGLLRGKSSLAHGRAVPEMRKDDFPFSKITDTQFQQWDNQLRESPLALKAFFAQHRPLMTMQPEPQNSTDIRDVMFVHVWQPKGVSLHETGFHVVPQEIASEMGPFHVAKAANQKAVVPSAPAPMQLQTQVSMTRGRGDQVHTIQETIGLIGSILDRYNNQGKGRLVQVPMLDVDVVEEFDAEDVDATSVRRKRKLKMNRHKYRKRLKAQRTQRRRLSK</sequence>
<comment type="caution">
    <text evidence="6">The sequence shown here is derived from an EMBL/GenBank/DDBJ whole genome shotgun (WGS) entry which is preliminary data.</text>
</comment>
<gene>
    <name evidence="6" type="ORF">B9G98_03819</name>
</gene>
<dbReference type="Proteomes" id="UP000238350">
    <property type="component" value="Unassembled WGS sequence"/>
</dbReference>
<dbReference type="Pfam" id="PF08213">
    <property type="entry name" value="COX24_C"/>
    <property type="match status" value="1"/>
</dbReference>
<dbReference type="CDD" id="cd23699">
    <property type="entry name" value="At5g63150_CTD"/>
    <property type="match status" value="1"/>
</dbReference>
<evidence type="ECO:0000313" key="7">
    <source>
        <dbReference type="Proteomes" id="UP000238350"/>
    </source>
</evidence>
<evidence type="ECO:0000256" key="4">
    <source>
        <dbReference type="ARBA" id="ARBA00035682"/>
    </source>
</evidence>
<accession>A0A2T0FMK2</accession>
<name>A0A2T0FMK2_9ASCO</name>
<evidence type="ECO:0000256" key="2">
    <source>
        <dbReference type="ARBA" id="ARBA00023128"/>
    </source>
</evidence>
<evidence type="ECO:0000256" key="3">
    <source>
        <dbReference type="ARBA" id="ARBA00035647"/>
    </source>
</evidence>